<name>A0A0E9V7P1_ANGAN</name>
<proteinExistence type="predicted"/>
<sequence length="20" mass="2290">MFRGCPPVTHTPPHPILLLY</sequence>
<dbReference type="AlphaFoldDB" id="A0A0E9V7P1"/>
<dbReference type="EMBL" id="GBXM01034233">
    <property type="protein sequence ID" value="JAH74344.1"/>
    <property type="molecule type" value="Transcribed_RNA"/>
</dbReference>
<evidence type="ECO:0000313" key="1">
    <source>
        <dbReference type="EMBL" id="JAH74021.1"/>
    </source>
</evidence>
<organism evidence="1">
    <name type="scientific">Anguilla anguilla</name>
    <name type="common">European freshwater eel</name>
    <name type="synonym">Muraena anguilla</name>
    <dbReference type="NCBI Taxonomy" id="7936"/>
    <lineage>
        <taxon>Eukaryota</taxon>
        <taxon>Metazoa</taxon>
        <taxon>Chordata</taxon>
        <taxon>Craniata</taxon>
        <taxon>Vertebrata</taxon>
        <taxon>Euteleostomi</taxon>
        <taxon>Actinopterygii</taxon>
        <taxon>Neopterygii</taxon>
        <taxon>Teleostei</taxon>
        <taxon>Anguilliformes</taxon>
        <taxon>Anguillidae</taxon>
        <taxon>Anguilla</taxon>
    </lineage>
</organism>
<reference evidence="1" key="1">
    <citation type="submission" date="2014-11" db="EMBL/GenBank/DDBJ databases">
        <authorList>
            <person name="Amaro Gonzalez C."/>
        </authorList>
    </citation>
    <scope>NUCLEOTIDE SEQUENCE</scope>
</reference>
<protein>
    <submittedName>
        <fullName evidence="1">Uncharacterized protein</fullName>
    </submittedName>
</protein>
<accession>A0A0E9V7P1</accession>
<reference evidence="1" key="2">
    <citation type="journal article" date="2015" name="Fish Shellfish Immunol.">
        <title>Early steps in the European eel (Anguilla anguilla)-Vibrio vulnificus interaction in the gills: Role of the RtxA13 toxin.</title>
        <authorList>
            <person name="Callol A."/>
            <person name="Pajuelo D."/>
            <person name="Ebbesson L."/>
            <person name="Teles M."/>
            <person name="MacKenzie S."/>
            <person name="Amaro C."/>
        </authorList>
    </citation>
    <scope>NUCLEOTIDE SEQUENCE</scope>
</reference>
<dbReference type="EMBL" id="GBXM01034556">
    <property type="protein sequence ID" value="JAH74021.1"/>
    <property type="molecule type" value="Transcribed_RNA"/>
</dbReference>